<dbReference type="SUPFAM" id="SSF51261">
    <property type="entry name" value="Duplicated hybrid motif"/>
    <property type="match status" value="1"/>
</dbReference>
<dbReference type="AlphaFoldDB" id="A0A6P1DV08"/>
<evidence type="ECO:0000313" key="3">
    <source>
        <dbReference type="EMBL" id="NEX19882.1"/>
    </source>
</evidence>
<dbReference type="PANTHER" id="PTHR21666:SF289">
    <property type="entry name" value="L-ALA--D-GLU ENDOPEPTIDASE"/>
    <property type="match status" value="1"/>
</dbReference>
<dbReference type="InterPro" id="IPR016047">
    <property type="entry name" value="M23ase_b-sheet_dom"/>
</dbReference>
<dbReference type="RefSeq" id="WP_164652776.1">
    <property type="nucleotide sequence ID" value="NZ_JAAIJR010000017.1"/>
</dbReference>
<dbReference type="EMBL" id="JAAIJR010000017">
    <property type="protein sequence ID" value="NEX19882.1"/>
    <property type="molecule type" value="Genomic_DNA"/>
</dbReference>
<evidence type="ECO:0000259" key="2">
    <source>
        <dbReference type="Pfam" id="PF01551"/>
    </source>
</evidence>
<dbReference type="PANTHER" id="PTHR21666">
    <property type="entry name" value="PEPTIDASE-RELATED"/>
    <property type="match status" value="1"/>
</dbReference>
<organism evidence="3 4">
    <name type="scientific">Thiorhodococcus mannitoliphagus</name>
    <dbReference type="NCBI Taxonomy" id="329406"/>
    <lineage>
        <taxon>Bacteria</taxon>
        <taxon>Pseudomonadati</taxon>
        <taxon>Pseudomonadota</taxon>
        <taxon>Gammaproteobacteria</taxon>
        <taxon>Chromatiales</taxon>
        <taxon>Chromatiaceae</taxon>
        <taxon>Thiorhodococcus</taxon>
    </lineage>
</organism>
<dbReference type="InterPro" id="IPR050570">
    <property type="entry name" value="Cell_wall_metabolism_enzyme"/>
</dbReference>
<dbReference type="InterPro" id="IPR011055">
    <property type="entry name" value="Dup_hybrid_motif"/>
</dbReference>
<dbReference type="Gene3D" id="2.70.70.10">
    <property type="entry name" value="Glucose Permease (Domain IIA)"/>
    <property type="match status" value="1"/>
</dbReference>
<accession>A0A6P1DV08</accession>
<dbReference type="CDD" id="cd12797">
    <property type="entry name" value="M23_peptidase"/>
    <property type="match status" value="1"/>
</dbReference>
<name>A0A6P1DV08_9GAMM</name>
<gene>
    <name evidence="3" type="ORF">G3480_06060</name>
</gene>
<evidence type="ECO:0000313" key="4">
    <source>
        <dbReference type="Proteomes" id="UP000471640"/>
    </source>
</evidence>
<dbReference type="Pfam" id="PF01551">
    <property type="entry name" value="Peptidase_M23"/>
    <property type="match status" value="1"/>
</dbReference>
<comment type="caution">
    <text evidence="3">The sequence shown here is derived from an EMBL/GenBank/DDBJ whole genome shotgun (WGS) entry which is preliminary data.</text>
</comment>
<keyword evidence="4" id="KW-1185">Reference proteome</keyword>
<reference evidence="4" key="1">
    <citation type="journal article" date="2020" name="Microbiol. Resour. Announc.">
        <title>Draft Genome Sequences of Thiorhodococcus mannitoliphagus and Thiorhodococcus minor, Purple Sulfur Photosynthetic Bacteria in the Gammaproteobacterial Family Chromatiaceae.</title>
        <authorList>
            <person name="Aviles F.A."/>
            <person name="Meyer T.E."/>
            <person name="Kyndt J.A."/>
        </authorList>
    </citation>
    <scope>NUCLEOTIDE SEQUENCE [LARGE SCALE GENOMIC DNA]</scope>
    <source>
        <strain evidence="4">DSM 18266</strain>
    </source>
</reference>
<keyword evidence="1" id="KW-0732">Signal</keyword>
<dbReference type="GO" id="GO:0004222">
    <property type="term" value="F:metalloendopeptidase activity"/>
    <property type="evidence" value="ECO:0007669"/>
    <property type="project" value="TreeGrafter"/>
</dbReference>
<protein>
    <submittedName>
        <fullName evidence="3">M23 family metallopeptidase</fullName>
    </submittedName>
</protein>
<feature type="domain" description="M23ase beta-sheet core" evidence="2">
    <location>
        <begin position="103"/>
        <end position="198"/>
    </location>
</feature>
<sequence>MPGCTEAIGRLILVVLIAGTPMTIAPLGAAGQGADPLAVVPRIRLITRDQDSVVKAVRVIRAEPTPKSSMAVGRPSGDWLWPVRGRLTSGFGIRRHPIMHAQRFHAGVDLAAPIGTPVRAVAAGRVRTAGRVGGYGGLVELNHGDGWTTRYGHLQQTLVASAQRVEAGEIIATVGSTGLTTGPHLHVEIRRHGQPIDPLTRLAPRSAQRLALRPRASAGAGG</sequence>
<evidence type="ECO:0000256" key="1">
    <source>
        <dbReference type="ARBA" id="ARBA00022729"/>
    </source>
</evidence>
<proteinExistence type="predicted"/>
<dbReference type="Proteomes" id="UP000471640">
    <property type="component" value="Unassembled WGS sequence"/>
</dbReference>
<reference evidence="3 4" key="2">
    <citation type="submission" date="2020-02" db="EMBL/GenBank/DDBJ databases">
        <title>Genome sequences of Thiorhodococcus mannitoliphagus and Thiorhodococcus minor, purple sulfur photosynthetic bacteria in the gammaproteobacterial family, Chromatiaceae.</title>
        <authorList>
            <person name="Aviles F.A."/>
            <person name="Meyer T.E."/>
            <person name="Kyndt J.A."/>
        </authorList>
    </citation>
    <scope>NUCLEOTIDE SEQUENCE [LARGE SCALE GENOMIC DNA]</scope>
    <source>
        <strain evidence="3 4">DSM 18266</strain>
    </source>
</reference>